<proteinExistence type="inferred from homology"/>
<dbReference type="InterPro" id="IPR036640">
    <property type="entry name" value="ABC1_TM_sf"/>
</dbReference>
<feature type="compositionally biased region" description="Polar residues" evidence="11">
    <location>
        <begin position="143"/>
        <end position="152"/>
    </location>
</feature>
<dbReference type="SUPFAM" id="SSF51556">
    <property type="entry name" value="Metallo-dependent hydrolases"/>
    <property type="match status" value="1"/>
</dbReference>
<dbReference type="InterPro" id="IPR006680">
    <property type="entry name" value="Amidohydro-rel"/>
</dbReference>
<evidence type="ECO:0000259" key="13">
    <source>
        <dbReference type="PROSITE" id="PS50929"/>
    </source>
</evidence>
<keyword evidence="8" id="KW-1278">Translocase</keyword>
<evidence type="ECO:0000256" key="11">
    <source>
        <dbReference type="SAM" id="MobiDB-lite"/>
    </source>
</evidence>
<keyword evidence="9 12" id="KW-1133">Transmembrane helix</keyword>
<evidence type="ECO:0000256" key="9">
    <source>
        <dbReference type="ARBA" id="ARBA00022989"/>
    </source>
</evidence>
<evidence type="ECO:0000256" key="12">
    <source>
        <dbReference type="SAM" id="Phobius"/>
    </source>
</evidence>
<reference evidence="15" key="1">
    <citation type="journal article" date="2019" name="Nat. Commun.">
        <title>The genome of broomcorn millet.</title>
        <authorList>
            <person name="Zou C."/>
            <person name="Miki D."/>
            <person name="Li D."/>
            <person name="Tang Q."/>
            <person name="Xiao L."/>
            <person name="Rajput S."/>
            <person name="Deng P."/>
            <person name="Jia W."/>
            <person name="Huang R."/>
            <person name="Zhang M."/>
            <person name="Sun Y."/>
            <person name="Hu J."/>
            <person name="Fu X."/>
            <person name="Schnable P.S."/>
            <person name="Li F."/>
            <person name="Zhang H."/>
            <person name="Feng B."/>
            <person name="Zhu X."/>
            <person name="Liu R."/>
            <person name="Schnable J.C."/>
            <person name="Zhu J.-K."/>
            <person name="Zhang H."/>
        </authorList>
    </citation>
    <scope>NUCLEOTIDE SEQUENCE [LARGE SCALE GENOMIC DNA]</scope>
</reference>
<evidence type="ECO:0000256" key="7">
    <source>
        <dbReference type="ARBA" id="ARBA00022840"/>
    </source>
</evidence>
<feature type="domain" description="ABC transmembrane type-1" evidence="13">
    <location>
        <begin position="199"/>
        <end position="479"/>
    </location>
</feature>
<organism evidence="14 15">
    <name type="scientific">Panicum miliaceum</name>
    <name type="common">Proso millet</name>
    <name type="synonym">Broomcorn millet</name>
    <dbReference type="NCBI Taxonomy" id="4540"/>
    <lineage>
        <taxon>Eukaryota</taxon>
        <taxon>Viridiplantae</taxon>
        <taxon>Streptophyta</taxon>
        <taxon>Embryophyta</taxon>
        <taxon>Tracheophyta</taxon>
        <taxon>Spermatophyta</taxon>
        <taxon>Magnoliopsida</taxon>
        <taxon>Liliopsida</taxon>
        <taxon>Poales</taxon>
        <taxon>Poaceae</taxon>
        <taxon>PACMAD clade</taxon>
        <taxon>Panicoideae</taxon>
        <taxon>Panicodae</taxon>
        <taxon>Paniceae</taxon>
        <taxon>Panicinae</taxon>
        <taxon>Panicum</taxon>
        <taxon>Panicum sect. Panicum</taxon>
    </lineage>
</organism>
<dbReference type="CDD" id="cd18580">
    <property type="entry name" value="ABC_6TM_ABCC_D2"/>
    <property type="match status" value="1"/>
</dbReference>
<dbReference type="SUPFAM" id="SSF90123">
    <property type="entry name" value="ABC transporter transmembrane region"/>
    <property type="match status" value="1"/>
</dbReference>
<evidence type="ECO:0000256" key="3">
    <source>
        <dbReference type="ARBA" id="ARBA00022448"/>
    </source>
</evidence>
<accession>A0A3L6PU29</accession>
<feature type="transmembrane region" description="Helical" evidence="12">
    <location>
        <begin position="309"/>
        <end position="327"/>
    </location>
</feature>
<feature type="transmembrane region" description="Helical" evidence="12">
    <location>
        <begin position="421"/>
        <end position="441"/>
    </location>
</feature>
<dbReference type="InterPro" id="IPR044726">
    <property type="entry name" value="ABCC_6TM_D2"/>
</dbReference>
<dbReference type="Proteomes" id="UP000275267">
    <property type="component" value="Unassembled WGS sequence"/>
</dbReference>
<dbReference type="InterPro" id="IPR050173">
    <property type="entry name" value="ABC_transporter_C-like"/>
</dbReference>
<gene>
    <name evidence="14" type="ORF">C2845_PM16G05980</name>
</gene>
<dbReference type="OrthoDB" id="6500128at2759"/>
<dbReference type="STRING" id="4540.A0A3L6PU29"/>
<dbReference type="GO" id="GO:0016020">
    <property type="term" value="C:membrane"/>
    <property type="evidence" value="ECO:0007669"/>
    <property type="project" value="UniProtKB-SubCell"/>
</dbReference>
<feature type="transmembrane region" description="Helical" evidence="12">
    <location>
        <begin position="333"/>
        <end position="351"/>
    </location>
</feature>
<name>A0A3L6PU29_PANMI</name>
<dbReference type="PROSITE" id="PS50929">
    <property type="entry name" value="ABC_TM1F"/>
    <property type="match status" value="1"/>
</dbReference>
<dbReference type="GO" id="GO:0005524">
    <property type="term" value="F:ATP binding"/>
    <property type="evidence" value="ECO:0007669"/>
    <property type="project" value="UniProtKB-KW"/>
</dbReference>
<feature type="region of interest" description="Disordered" evidence="11">
    <location>
        <begin position="685"/>
        <end position="704"/>
    </location>
</feature>
<dbReference type="PANTHER" id="PTHR24223">
    <property type="entry name" value="ATP-BINDING CASSETTE SUB-FAMILY C"/>
    <property type="match status" value="1"/>
</dbReference>
<feature type="compositionally biased region" description="Basic residues" evidence="11">
    <location>
        <begin position="1"/>
        <end position="11"/>
    </location>
</feature>
<keyword evidence="7" id="KW-0067">ATP-binding</keyword>
<dbReference type="Pfam" id="PF00664">
    <property type="entry name" value="ABC_membrane"/>
    <property type="match status" value="1"/>
</dbReference>
<dbReference type="Pfam" id="PF04909">
    <property type="entry name" value="Amidohydro_2"/>
    <property type="match status" value="1"/>
</dbReference>
<evidence type="ECO:0000313" key="15">
    <source>
        <dbReference type="Proteomes" id="UP000275267"/>
    </source>
</evidence>
<keyword evidence="3" id="KW-0813">Transport</keyword>
<feature type="region of interest" description="Disordered" evidence="11">
    <location>
        <begin position="1"/>
        <end position="22"/>
    </location>
</feature>
<keyword evidence="10 12" id="KW-0472">Membrane</keyword>
<dbReference type="GO" id="GO:0016887">
    <property type="term" value="F:ATP hydrolysis activity"/>
    <property type="evidence" value="ECO:0007669"/>
    <property type="project" value="InterPro"/>
</dbReference>
<protein>
    <submittedName>
        <fullName evidence="14">ABC transporter C family member 15</fullName>
    </submittedName>
</protein>
<dbReference type="Gene3D" id="3.40.50.300">
    <property type="entry name" value="P-loop containing nucleotide triphosphate hydrolases"/>
    <property type="match status" value="1"/>
</dbReference>
<feature type="transmembrane region" description="Helical" evidence="12">
    <location>
        <begin position="195"/>
        <end position="218"/>
    </location>
</feature>
<feature type="transmembrane region" description="Helical" evidence="12">
    <location>
        <begin position="238"/>
        <end position="265"/>
    </location>
</feature>
<evidence type="ECO:0000256" key="6">
    <source>
        <dbReference type="ARBA" id="ARBA00022741"/>
    </source>
</evidence>
<keyword evidence="4 12" id="KW-0812">Transmembrane</keyword>
<evidence type="ECO:0000256" key="10">
    <source>
        <dbReference type="ARBA" id="ARBA00023136"/>
    </source>
</evidence>
<dbReference type="InterPro" id="IPR027417">
    <property type="entry name" value="P-loop_NTPase"/>
</dbReference>
<sequence>MEKLRRSRSTRPRSPAEKKGFLAKTVERCPAAATVTSTAVAAGGTLKSAAPERNEHSYQDQKNTVIKLGVSYQAGKVMQGGKIVQKGKFDELLERNIGFEAIVGAHSQALESVISAESSSRISSDNQKSAYREDELDAENGTDDQLQGITKQESARDVSHETNDKGRLTQDEEREKGGIGKKVYWAYLRTVHGGALVPITIAAQLLFQIFQVASNYWMAWASPSSSATNPTVGLGLLFYVYIALSMGSALCIFARSILTSLIGLLTSEKLFKNMTNCILRAPMSFFDSTPTGRILNRASNDQSVLDLDIANKLSWSMLSVIQILGTIGVMSQVAWPVFAIFIPVMVVCVLYQRYQIPAARELARLYKIQRAPILHHFAESLSGASSIRAYGQKDRFRKANLGLFDNHSRPWFHNLGSMEWLSLRLTMLSTLVFAVCLILLVSLPEGLLNPSIAGLAVTYALNLNYQLTSMIWNISRIENKMISVERILQYSRIPSEAPLVVDYCRPPKSWPQDGAISIRCLEVRYAEHLPSILRNISCTIPGRKKVGIVGRTGSGKSTFIQALFRIVEPREGTIKIDNVDICKIGLHDLRGRLSIIPQDPTMFEGTVRGNLDPLNEYSDQRVWEVLDKCQLGHIVRQSPEKLDSTVKGPYTQRVRSGIPSSRCCPQGRALETVVSLTGLSLTYRPLQEEETRGGGQSEGSASSPCKVLDSHLHVWASPKQAKEGYPYFPGQEATLRGDADFLLECMAEAGVDGALIVQPINHMFDHSLVTSVLKKCPSKFIGCCLANPADDGSGIKQLEHLIVQKKYRAVRFNPNLWPSGQKMTNEVGRSLFAKAGELGAPVGIMTMKGIGLYIQEIEELCRDYPETTVILDHMAFCKPPTNNEEEKAFSSFLNLSRFPKVYVKYSALFRISREAYPYEDTAQLLSRVISNYGANRIMWGSDFPFVVPECGYKGAKESVSHAASKISVSPSDLEWILGKTVSQLFQGAWVAP</sequence>
<comment type="similarity">
    <text evidence="2">Belongs to the ABC transporter superfamily. ABCC family. Conjugate transporter (TC 3.A.1.208) subfamily.</text>
</comment>
<dbReference type="InterPro" id="IPR011527">
    <property type="entry name" value="ABC1_TM_dom"/>
</dbReference>
<keyword evidence="15" id="KW-1185">Reference proteome</keyword>
<dbReference type="Pfam" id="PF00005">
    <property type="entry name" value="ABC_tran"/>
    <property type="match status" value="1"/>
</dbReference>
<dbReference type="FunFam" id="1.20.1560.10:FF:000002">
    <property type="entry name" value="ABC transporter C family member 5"/>
    <property type="match status" value="1"/>
</dbReference>
<dbReference type="EMBL" id="PQIB02000015">
    <property type="protein sequence ID" value="RLM65202.1"/>
    <property type="molecule type" value="Genomic_DNA"/>
</dbReference>
<evidence type="ECO:0000313" key="14">
    <source>
        <dbReference type="EMBL" id="RLM65202.1"/>
    </source>
</evidence>
<evidence type="ECO:0000256" key="2">
    <source>
        <dbReference type="ARBA" id="ARBA00009726"/>
    </source>
</evidence>
<dbReference type="AlphaFoldDB" id="A0A3L6PU29"/>
<keyword evidence="5" id="KW-0677">Repeat</keyword>
<dbReference type="Gene3D" id="3.20.20.140">
    <property type="entry name" value="Metal-dependent hydrolases"/>
    <property type="match status" value="1"/>
</dbReference>
<dbReference type="GO" id="GO:0140359">
    <property type="term" value="F:ABC-type transporter activity"/>
    <property type="evidence" value="ECO:0007669"/>
    <property type="project" value="InterPro"/>
</dbReference>
<comment type="caution">
    <text evidence="14">The sequence shown here is derived from an EMBL/GenBank/DDBJ whole genome shotgun (WGS) entry which is preliminary data.</text>
</comment>
<feature type="compositionally biased region" description="Basic and acidic residues" evidence="11">
    <location>
        <begin position="153"/>
        <end position="174"/>
    </location>
</feature>
<keyword evidence="6" id="KW-0547">Nucleotide-binding</keyword>
<dbReference type="PANTHER" id="PTHR24223:SF377">
    <property type="entry name" value="ABC TRANSPORTER C FAMILY MEMBER 9"/>
    <property type="match status" value="1"/>
</dbReference>
<comment type="subcellular location">
    <subcellularLocation>
        <location evidence="1">Membrane</location>
        <topology evidence="1">Multi-pass membrane protein</topology>
    </subcellularLocation>
</comment>
<evidence type="ECO:0000256" key="1">
    <source>
        <dbReference type="ARBA" id="ARBA00004141"/>
    </source>
</evidence>
<feature type="region of interest" description="Disordered" evidence="11">
    <location>
        <begin position="116"/>
        <end position="174"/>
    </location>
</feature>
<dbReference type="FunFam" id="3.20.20.140:FF:000052">
    <property type="entry name" value="Catalytic/ hydrolase"/>
    <property type="match status" value="1"/>
</dbReference>
<dbReference type="SUPFAM" id="SSF52540">
    <property type="entry name" value="P-loop containing nucleoside triphosphate hydrolases"/>
    <property type="match status" value="1"/>
</dbReference>
<dbReference type="InterPro" id="IPR032466">
    <property type="entry name" value="Metal_Hydrolase"/>
</dbReference>
<evidence type="ECO:0000256" key="4">
    <source>
        <dbReference type="ARBA" id="ARBA00022692"/>
    </source>
</evidence>
<dbReference type="InterPro" id="IPR003439">
    <property type="entry name" value="ABC_transporter-like_ATP-bd"/>
</dbReference>
<evidence type="ECO:0000256" key="8">
    <source>
        <dbReference type="ARBA" id="ARBA00022967"/>
    </source>
</evidence>
<evidence type="ECO:0000256" key="5">
    <source>
        <dbReference type="ARBA" id="ARBA00022737"/>
    </source>
</evidence>
<dbReference type="Gene3D" id="1.20.1560.10">
    <property type="entry name" value="ABC transporter type 1, transmembrane domain"/>
    <property type="match status" value="1"/>
</dbReference>
<dbReference type="FunFam" id="3.40.50.300:FF:002980">
    <property type="entry name" value="ABC transporter C family member 9"/>
    <property type="match status" value="1"/>
</dbReference>